<dbReference type="PANTHER" id="PTHR12883:SF0">
    <property type="entry name" value="PAT COMPLEX SUBUNIT CCDC47"/>
    <property type="match status" value="1"/>
</dbReference>
<evidence type="ECO:0000256" key="2">
    <source>
        <dbReference type="ARBA" id="ARBA00022692"/>
    </source>
</evidence>
<keyword evidence="3 5" id="KW-1133">Transmembrane helix</keyword>
<dbReference type="GO" id="GO:0005509">
    <property type="term" value="F:calcium ion binding"/>
    <property type="evidence" value="ECO:0007669"/>
    <property type="project" value="InterPro"/>
</dbReference>
<comment type="subcellular location">
    <subcellularLocation>
        <location evidence="1">Membrane</location>
        <topology evidence="1">Single-pass membrane protein</topology>
    </subcellularLocation>
</comment>
<reference evidence="6" key="1">
    <citation type="submission" date="2014-01" db="EMBL/GenBank/DDBJ databases">
        <title>The genome of the white-rot fungus Pycnoporus cinnabarinus: a basidiomycete model with a versatile arsenal for lignocellulosic biomass breakdown.</title>
        <authorList>
            <person name="Levasseur A."/>
            <person name="Lomascolo A."/>
            <person name="Ruiz-Duenas F.J."/>
            <person name="Uzan E."/>
            <person name="Piumi F."/>
            <person name="Kues U."/>
            <person name="Ram A.F.J."/>
            <person name="Murat C."/>
            <person name="Haon M."/>
            <person name="Benoit I."/>
            <person name="Arfi Y."/>
            <person name="Chevret D."/>
            <person name="Drula E."/>
            <person name="Kwon M.J."/>
            <person name="Gouret P."/>
            <person name="Lesage-Meessen L."/>
            <person name="Lombard V."/>
            <person name="Mariette J."/>
            <person name="Noirot C."/>
            <person name="Park J."/>
            <person name="Patyshakuliyeva A."/>
            <person name="Wieneger R.A.B."/>
            <person name="Wosten H.A.B."/>
            <person name="Martin F."/>
            <person name="Coutinho P.M."/>
            <person name="de Vries R."/>
            <person name="Martinez A.T."/>
            <person name="Klopp C."/>
            <person name="Pontarotti P."/>
            <person name="Henrissat B."/>
            <person name="Record E."/>
        </authorList>
    </citation>
    <scope>NUCLEOTIDE SEQUENCE [LARGE SCALE GENOMIC DNA]</scope>
    <source>
        <strain evidence="6">BRFM137</strain>
    </source>
</reference>
<evidence type="ECO:0000256" key="5">
    <source>
        <dbReference type="SAM" id="Phobius"/>
    </source>
</evidence>
<feature type="transmembrane region" description="Helical" evidence="5">
    <location>
        <begin position="42"/>
        <end position="58"/>
    </location>
</feature>
<dbReference type="STRING" id="5643.A0A060ST02"/>
<organism evidence="6 7">
    <name type="scientific">Pycnoporus cinnabarinus</name>
    <name type="common">Cinnabar-red polypore</name>
    <name type="synonym">Trametes cinnabarina</name>
    <dbReference type="NCBI Taxonomy" id="5643"/>
    <lineage>
        <taxon>Eukaryota</taxon>
        <taxon>Fungi</taxon>
        <taxon>Dikarya</taxon>
        <taxon>Basidiomycota</taxon>
        <taxon>Agaricomycotina</taxon>
        <taxon>Agaricomycetes</taxon>
        <taxon>Polyporales</taxon>
        <taxon>Polyporaceae</taxon>
        <taxon>Trametes</taxon>
    </lineage>
</organism>
<evidence type="ECO:0000313" key="6">
    <source>
        <dbReference type="EMBL" id="CDO75603.1"/>
    </source>
</evidence>
<sequence>MATLNIAKYLTPPMPDVTAEYDGLEFRWRFITFRPAYFKNELYFIAAALLYVVVYLVGKQANRTRARKWFDEHLPIYQAQFSKPTHATGLVQDGNSDFFVFSTGRRALTSLHTTFTLRPRHDLFQYLFQVVRGLIELDYKVYDEVELEFTFREPAGKEGAVPECVWAVVAKDELKKIRDQRWDLTFTKTTDSPSLPATLAVMSEFADVTANLLKPYGTFSLPALLASPAIQPRVRR</sequence>
<dbReference type="OMA" id="FREPAGK"/>
<gene>
    <name evidence="6" type="ORF">BN946_scf184858.g43</name>
</gene>
<dbReference type="EMBL" id="CCBP010000280">
    <property type="protein sequence ID" value="CDO75603.1"/>
    <property type="molecule type" value="Genomic_DNA"/>
</dbReference>
<keyword evidence="4 5" id="KW-0472">Membrane</keyword>
<dbReference type="GO" id="GO:0005783">
    <property type="term" value="C:endoplasmic reticulum"/>
    <property type="evidence" value="ECO:0007669"/>
    <property type="project" value="InterPro"/>
</dbReference>
<proteinExistence type="predicted"/>
<dbReference type="InterPro" id="IPR012879">
    <property type="entry name" value="CCDC47"/>
</dbReference>
<evidence type="ECO:0000256" key="1">
    <source>
        <dbReference type="ARBA" id="ARBA00004167"/>
    </source>
</evidence>
<dbReference type="GO" id="GO:0032469">
    <property type="term" value="P:endoplasmic reticulum calcium ion homeostasis"/>
    <property type="evidence" value="ECO:0007669"/>
    <property type="project" value="InterPro"/>
</dbReference>
<protein>
    <submittedName>
        <fullName evidence="6">Uncharacterized protein</fullName>
    </submittedName>
</protein>
<dbReference type="AlphaFoldDB" id="A0A060ST02"/>
<keyword evidence="7" id="KW-1185">Reference proteome</keyword>
<dbReference type="OrthoDB" id="10039147at2759"/>
<dbReference type="HOGENOM" id="CLU_1175954_0_0_1"/>
<dbReference type="Pfam" id="PF07946">
    <property type="entry name" value="CCDC47"/>
    <property type="match status" value="1"/>
</dbReference>
<evidence type="ECO:0000256" key="4">
    <source>
        <dbReference type="ARBA" id="ARBA00023136"/>
    </source>
</evidence>
<accession>A0A060ST02</accession>
<keyword evidence="2 5" id="KW-0812">Transmembrane</keyword>
<dbReference type="PANTHER" id="PTHR12883">
    <property type="entry name" value="ADIPOCYTE-SPECIFIC PROTEIN 4-RELATED"/>
    <property type="match status" value="1"/>
</dbReference>
<evidence type="ECO:0000313" key="7">
    <source>
        <dbReference type="Proteomes" id="UP000029665"/>
    </source>
</evidence>
<dbReference type="Proteomes" id="UP000029665">
    <property type="component" value="Unassembled WGS sequence"/>
</dbReference>
<dbReference type="GO" id="GO:0016020">
    <property type="term" value="C:membrane"/>
    <property type="evidence" value="ECO:0007669"/>
    <property type="project" value="UniProtKB-SubCell"/>
</dbReference>
<evidence type="ECO:0000256" key="3">
    <source>
        <dbReference type="ARBA" id="ARBA00022989"/>
    </source>
</evidence>
<name>A0A060ST02_PYCCI</name>
<comment type="caution">
    <text evidence="6">The sequence shown here is derived from an EMBL/GenBank/DDBJ whole genome shotgun (WGS) entry which is preliminary data.</text>
</comment>